<feature type="region of interest" description="Disordered" evidence="1">
    <location>
        <begin position="69"/>
        <end position="106"/>
    </location>
</feature>
<organism evidence="2 3">
    <name type="scientific">Sphaerisporangium flaviroseum</name>
    <dbReference type="NCBI Taxonomy" id="509199"/>
    <lineage>
        <taxon>Bacteria</taxon>
        <taxon>Bacillati</taxon>
        <taxon>Actinomycetota</taxon>
        <taxon>Actinomycetes</taxon>
        <taxon>Streptosporangiales</taxon>
        <taxon>Streptosporangiaceae</taxon>
        <taxon>Sphaerisporangium</taxon>
    </lineage>
</organism>
<evidence type="ECO:0000256" key="1">
    <source>
        <dbReference type="SAM" id="MobiDB-lite"/>
    </source>
</evidence>
<evidence type="ECO:0000313" key="2">
    <source>
        <dbReference type="EMBL" id="GAA3840876.1"/>
    </source>
</evidence>
<keyword evidence="3" id="KW-1185">Reference proteome</keyword>
<evidence type="ECO:0000313" key="3">
    <source>
        <dbReference type="Proteomes" id="UP001500888"/>
    </source>
</evidence>
<proteinExistence type="predicted"/>
<name>A0ABP7JDD4_9ACTN</name>
<reference evidence="3" key="1">
    <citation type="journal article" date="2019" name="Int. J. Syst. Evol. Microbiol.">
        <title>The Global Catalogue of Microorganisms (GCM) 10K type strain sequencing project: providing services to taxonomists for standard genome sequencing and annotation.</title>
        <authorList>
            <consortium name="The Broad Institute Genomics Platform"/>
            <consortium name="The Broad Institute Genome Sequencing Center for Infectious Disease"/>
            <person name="Wu L."/>
            <person name="Ma J."/>
        </authorList>
    </citation>
    <scope>NUCLEOTIDE SEQUENCE [LARGE SCALE GENOMIC DNA]</scope>
    <source>
        <strain evidence="3">JCM 16908</strain>
    </source>
</reference>
<comment type="caution">
    <text evidence="2">The sequence shown here is derived from an EMBL/GenBank/DDBJ whole genome shotgun (WGS) entry which is preliminary data.</text>
</comment>
<dbReference type="RefSeq" id="WP_344951773.1">
    <property type="nucleotide sequence ID" value="NZ_BAAAZR010000046.1"/>
</dbReference>
<gene>
    <name evidence="2" type="ORF">GCM10022226_74200</name>
</gene>
<dbReference type="EMBL" id="BAAAZR010000046">
    <property type="protein sequence ID" value="GAA3840876.1"/>
    <property type="molecule type" value="Genomic_DNA"/>
</dbReference>
<sequence>MPIVRKWSSRSDADAEAYLIANNRTSERGGWLDEMLVDALGDIAGADPGLLVAVGYTEEELDDLKAALDLDQSLGPAAPDDEEGQDDDEEELPERGDAPETERSAVWGVVVTCENEDQQVELLERLTKQGYKVWALM</sequence>
<protein>
    <submittedName>
        <fullName evidence="2">Uncharacterized protein</fullName>
    </submittedName>
</protein>
<accession>A0ABP7JDD4</accession>
<feature type="compositionally biased region" description="Acidic residues" evidence="1">
    <location>
        <begin position="79"/>
        <end position="92"/>
    </location>
</feature>
<dbReference type="Proteomes" id="UP001500888">
    <property type="component" value="Unassembled WGS sequence"/>
</dbReference>
<feature type="compositionally biased region" description="Basic and acidic residues" evidence="1">
    <location>
        <begin position="93"/>
        <end position="103"/>
    </location>
</feature>